<dbReference type="GO" id="GO:0005886">
    <property type="term" value="C:plasma membrane"/>
    <property type="evidence" value="ECO:0007669"/>
    <property type="project" value="UniProtKB-SubCell"/>
</dbReference>
<comment type="caution">
    <text evidence="8">The sequence shown here is derived from an EMBL/GenBank/DDBJ whole genome shotgun (WGS) entry which is preliminary data.</text>
</comment>
<feature type="transmembrane region" description="Helical" evidence="6">
    <location>
        <begin position="112"/>
        <end position="128"/>
    </location>
</feature>
<evidence type="ECO:0000256" key="4">
    <source>
        <dbReference type="ARBA" id="ARBA00022989"/>
    </source>
</evidence>
<evidence type="ECO:0000259" key="7">
    <source>
        <dbReference type="Pfam" id="PF00482"/>
    </source>
</evidence>
<keyword evidence="5 6" id="KW-0472">Membrane</keyword>
<evidence type="ECO:0000313" key="9">
    <source>
        <dbReference type="Proteomes" id="UP001211987"/>
    </source>
</evidence>
<keyword evidence="3 6" id="KW-0812">Transmembrane</keyword>
<dbReference type="AlphaFoldDB" id="A0AB35IMI9"/>
<dbReference type="PANTHER" id="PTHR35007">
    <property type="entry name" value="INTEGRAL MEMBRANE PROTEIN-RELATED"/>
    <property type="match status" value="1"/>
</dbReference>
<accession>A0AB35IMI9</accession>
<keyword evidence="2" id="KW-1003">Cell membrane</keyword>
<dbReference type="PANTHER" id="PTHR35007:SF1">
    <property type="entry name" value="PILUS ASSEMBLY PROTEIN"/>
    <property type="match status" value="1"/>
</dbReference>
<proteinExistence type="predicted"/>
<gene>
    <name evidence="8" type="ORF">PM738_13690</name>
</gene>
<feature type="transmembrane region" description="Helical" evidence="6">
    <location>
        <begin position="261"/>
        <end position="281"/>
    </location>
</feature>
<feature type="transmembrane region" description="Helical" evidence="6">
    <location>
        <begin position="87"/>
        <end position="106"/>
    </location>
</feature>
<dbReference type="Proteomes" id="UP001211987">
    <property type="component" value="Unassembled WGS sequence"/>
</dbReference>
<reference evidence="8" key="1">
    <citation type="submission" date="2023-01" db="EMBL/GenBank/DDBJ databases">
        <title>Human gut microbiome strain richness.</title>
        <authorList>
            <person name="Chen-Liaw A."/>
        </authorList>
    </citation>
    <scope>NUCLEOTIDE SEQUENCE</scope>
    <source>
        <strain evidence="8">1001217st2_G6_1001217B_191108</strain>
    </source>
</reference>
<organism evidence="8 9">
    <name type="scientific">Thomasclavelia ramosa</name>
    <dbReference type="NCBI Taxonomy" id="1547"/>
    <lineage>
        <taxon>Bacteria</taxon>
        <taxon>Bacillati</taxon>
        <taxon>Bacillota</taxon>
        <taxon>Erysipelotrichia</taxon>
        <taxon>Erysipelotrichales</taxon>
        <taxon>Coprobacillaceae</taxon>
        <taxon>Thomasclavelia</taxon>
    </lineage>
</organism>
<keyword evidence="4 6" id="KW-1133">Transmembrane helix</keyword>
<evidence type="ECO:0000256" key="6">
    <source>
        <dbReference type="SAM" id="Phobius"/>
    </source>
</evidence>
<dbReference type="InterPro" id="IPR018076">
    <property type="entry name" value="T2SS_GspF_dom"/>
</dbReference>
<feature type="transmembrane region" description="Helical" evidence="6">
    <location>
        <begin position="6"/>
        <end position="26"/>
    </location>
</feature>
<feature type="transmembrane region" description="Helical" evidence="6">
    <location>
        <begin position="287"/>
        <end position="307"/>
    </location>
</feature>
<name>A0AB35IMI9_9FIRM</name>
<dbReference type="RefSeq" id="WP_195992136.1">
    <property type="nucleotide sequence ID" value="NZ_JADPBJ010000012.1"/>
</dbReference>
<comment type="subcellular location">
    <subcellularLocation>
        <location evidence="1">Cell membrane</location>
        <topology evidence="1">Multi-pass membrane protein</topology>
    </subcellularLocation>
</comment>
<dbReference type="Pfam" id="PF00482">
    <property type="entry name" value="T2SSF"/>
    <property type="match status" value="1"/>
</dbReference>
<evidence type="ECO:0000256" key="1">
    <source>
        <dbReference type="ARBA" id="ARBA00004651"/>
    </source>
</evidence>
<evidence type="ECO:0000256" key="5">
    <source>
        <dbReference type="ARBA" id="ARBA00023136"/>
    </source>
</evidence>
<feature type="domain" description="Type II secretion system protein GspF" evidence="7">
    <location>
        <begin position="149"/>
        <end position="274"/>
    </location>
</feature>
<protein>
    <submittedName>
        <fullName evidence="8">Type II secretion system F family protein</fullName>
    </submittedName>
</protein>
<dbReference type="EMBL" id="JAQLKE010000026">
    <property type="protein sequence ID" value="MDB7084858.1"/>
    <property type="molecule type" value="Genomic_DNA"/>
</dbReference>
<evidence type="ECO:0000256" key="2">
    <source>
        <dbReference type="ARBA" id="ARBA00022475"/>
    </source>
</evidence>
<evidence type="ECO:0000313" key="8">
    <source>
        <dbReference type="EMBL" id="MDB7084858.1"/>
    </source>
</evidence>
<evidence type="ECO:0000256" key="3">
    <source>
        <dbReference type="ARBA" id="ARBA00022692"/>
    </source>
</evidence>
<sequence>MNFLFKTIIALLPLITATLIVVFITLQSVTSEMELKKVIKATTKSMIDAKVSESVKEQKKKSYIKNFIDKQNSKLNLVGITYKYETCIAVASGVFIIAAIIAKLLFKAGPMLMVYLGLVFAGAVLLAVNKRAETKKEELTLEFLEKINEISAHLSVGKTIPNALDEIIKEQNTSQVLINELITVKQNLNLGYPLSKSFMLAYEHLQIEEIKTFAMTLSVYEETGGNIIEVLKANDNFFQSKIKIKNTQKVYISSLKTSQKLTVGIPLGFIVLVIFINPSFFGDFYGTAVGELVGIIAISFLLFGIFLSNKIAKLK</sequence>